<dbReference type="Proteomes" id="UP000199214">
    <property type="component" value="Unassembled WGS sequence"/>
</dbReference>
<accession>A0A1H7MRG4</accession>
<gene>
    <name evidence="1" type="ORF">SAMN05216382_1569</name>
</gene>
<dbReference type="STRING" id="1855283.SAMN05216382_1569"/>
<reference evidence="2" key="1">
    <citation type="submission" date="2016-10" db="EMBL/GenBank/DDBJ databases">
        <authorList>
            <person name="Varghese N."/>
            <person name="Submissions S."/>
        </authorList>
    </citation>
    <scope>NUCLEOTIDE SEQUENCE [LARGE SCALE GENOMIC DNA]</scope>
    <source>
        <strain evidence="2">JS21-1</strain>
    </source>
</reference>
<evidence type="ECO:0000313" key="2">
    <source>
        <dbReference type="Proteomes" id="UP000199214"/>
    </source>
</evidence>
<dbReference type="AlphaFoldDB" id="A0A1H7MRG4"/>
<dbReference type="EMBL" id="FNZZ01000002">
    <property type="protein sequence ID" value="SEL13659.1"/>
    <property type="molecule type" value="Genomic_DNA"/>
</dbReference>
<dbReference type="RefSeq" id="WP_093004945.1">
    <property type="nucleotide sequence ID" value="NZ_FNZZ01000002.1"/>
</dbReference>
<proteinExistence type="predicted"/>
<organism evidence="1 2">
    <name type="scientific">Sphingomonas palmae</name>
    <dbReference type="NCBI Taxonomy" id="1855283"/>
    <lineage>
        <taxon>Bacteria</taxon>
        <taxon>Pseudomonadati</taxon>
        <taxon>Pseudomonadota</taxon>
        <taxon>Alphaproteobacteria</taxon>
        <taxon>Sphingomonadales</taxon>
        <taxon>Sphingomonadaceae</taxon>
        <taxon>Sphingomonas</taxon>
    </lineage>
</organism>
<protein>
    <submittedName>
        <fullName evidence="1">Uncharacterized protein</fullName>
    </submittedName>
</protein>
<sequence length="72" mass="7745">MSGGFEQQLQRVAERRAARAVAGVIARLATRLRDVPGVVVAAEDGRVGVSAPALHARRVEEAVLRDVAGWLW</sequence>
<evidence type="ECO:0000313" key="1">
    <source>
        <dbReference type="EMBL" id="SEL13659.1"/>
    </source>
</evidence>
<keyword evidence="2" id="KW-1185">Reference proteome</keyword>
<name>A0A1H7MRG4_9SPHN</name>